<dbReference type="SUPFAM" id="SSF49599">
    <property type="entry name" value="TRAF domain-like"/>
    <property type="match status" value="1"/>
</dbReference>
<dbReference type="AlphaFoldDB" id="A0A5J9WM63"/>
<dbReference type="InterPro" id="IPR008974">
    <property type="entry name" value="TRAF-like"/>
</dbReference>
<dbReference type="Gene3D" id="2.60.210.10">
    <property type="entry name" value="Apoptosis, Tumor Necrosis Factor Receptor Associated Protein 2, Chain A"/>
    <property type="match status" value="1"/>
</dbReference>
<dbReference type="InterPro" id="IPR002083">
    <property type="entry name" value="MATH/TRAF_dom"/>
</dbReference>
<organism evidence="2 3">
    <name type="scientific">Eragrostis curvula</name>
    <name type="common">weeping love grass</name>
    <dbReference type="NCBI Taxonomy" id="38414"/>
    <lineage>
        <taxon>Eukaryota</taxon>
        <taxon>Viridiplantae</taxon>
        <taxon>Streptophyta</taxon>
        <taxon>Embryophyta</taxon>
        <taxon>Tracheophyta</taxon>
        <taxon>Spermatophyta</taxon>
        <taxon>Magnoliopsida</taxon>
        <taxon>Liliopsida</taxon>
        <taxon>Poales</taxon>
        <taxon>Poaceae</taxon>
        <taxon>PACMAD clade</taxon>
        <taxon>Chloridoideae</taxon>
        <taxon>Eragrostideae</taxon>
        <taxon>Eragrostidinae</taxon>
        <taxon>Eragrostis</taxon>
    </lineage>
</organism>
<dbReference type="Proteomes" id="UP000324897">
    <property type="component" value="Chromosome 6"/>
</dbReference>
<dbReference type="PROSITE" id="PS50144">
    <property type="entry name" value="MATH"/>
    <property type="match status" value="1"/>
</dbReference>
<comment type="caution">
    <text evidence="2">The sequence shown here is derived from an EMBL/GenBank/DDBJ whole genome shotgun (WGS) entry which is preliminary data.</text>
</comment>
<keyword evidence="3" id="KW-1185">Reference proteome</keyword>
<feature type="domain" description="MATH" evidence="1">
    <location>
        <begin position="29"/>
        <end position="135"/>
    </location>
</feature>
<gene>
    <name evidence="2" type="ORF">EJB05_01118</name>
</gene>
<proteinExistence type="predicted"/>
<protein>
    <recommendedName>
        <fullName evidence="1">MATH domain-containing protein</fullName>
    </recommendedName>
</protein>
<dbReference type="CDD" id="cd00121">
    <property type="entry name" value="MATH"/>
    <property type="match status" value="1"/>
</dbReference>
<name>A0A5J9WM63_9POAL</name>
<reference evidence="2 3" key="1">
    <citation type="journal article" date="2019" name="Sci. Rep.">
        <title>A high-quality genome of Eragrostis curvula grass provides insights into Poaceae evolution and supports new strategies to enhance forage quality.</title>
        <authorList>
            <person name="Carballo J."/>
            <person name="Santos B.A.C.M."/>
            <person name="Zappacosta D."/>
            <person name="Garbus I."/>
            <person name="Selva J.P."/>
            <person name="Gallo C.A."/>
            <person name="Diaz A."/>
            <person name="Albertini E."/>
            <person name="Caccamo M."/>
            <person name="Echenique V."/>
        </authorList>
    </citation>
    <scope>NUCLEOTIDE SEQUENCE [LARGE SCALE GENOMIC DNA]</scope>
    <source>
        <strain evidence="3">cv. Victoria</strain>
        <tissue evidence="2">Leaf</tissue>
    </source>
</reference>
<feature type="non-terminal residue" evidence="2">
    <location>
        <position position="1"/>
    </location>
</feature>
<accession>A0A5J9WM63</accession>
<dbReference type="Pfam" id="PF22486">
    <property type="entry name" value="MATH_2"/>
    <property type="match status" value="1"/>
</dbReference>
<dbReference type="Gramene" id="TVU49782">
    <property type="protein sequence ID" value="TVU49782"/>
    <property type="gene ID" value="EJB05_01118"/>
</dbReference>
<evidence type="ECO:0000313" key="3">
    <source>
        <dbReference type="Proteomes" id="UP000324897"/>
    </source>
</evidence>
<evidence type="ECO:0000259" key="1">
    <source>
        <dbReference type="PROSITE" id="PS50144"/>
    </source>
</evidence>
<evidence type="ECO:0000313" key="2">
    <source>
        <dbReference type="EMBL" id="TVU49782.1"/>
    </source>
</evidence>
<sequence>MAAAPGAPLSSAAGRIAASASSIVMREVRGYHKVTIDGFAASMQCKKTLKGWYWSSQTFQLGGFSWQVQYVPHAGGDHIGLHLELIDHGASGSLPAHVHPVEFGFSLLDQATRISCERPHVRPLPSIDACSAVVS</sequence>
<dbReference type="EMBL" id="RWGY01000002">
    <property type="protein sequence ID" value="TVU49782.1"/>
    <property type="molecule type" value="Genomic_DNA"/>
</dbReference>